<dbReference type="InterPro" id="IPR032675">
    <property type="entry name" value="LRR_dom_sf"/>
</dbReference>
<dbReference type="Gene3D" id="3.80.10.10">
    <property type="entry name" value="Ribonuclease Inhibitor"/>
    <property type="match status" value="1"/>
</dbReference>
<evidence type="ECO:0000313" key="1">
    <source>
        <dbReference type="EMBL" id="KAK7062464.1"/>
    </source>
</evidence>
<dbReference type="AlphaFoldDB" id="A0AAW0EGI9"/>
<reference evidence="1 2" key="1">
    <citation type="journal article" date="2024" name="J Genomics">
        <title>Draft genome sequencing and assembly of Favolaschia claudopus CIRM-BRFM 2984 isolated from oak limbs.</title>
        <authorList>
            <person name="Navarro D."/>
            <person name="Drula E."/>
            <person name="Chaduli D."/>
            <person name="Cazenave R."/>
            <person name="Ahrendt S."/>
            <person name="Wang J."/>
            <person name="Lipzen A."/>
            <person name="Daum C."/>
            <person name="Barry K."/>
            <person name="Grigoriev I.V."/>
            <person name="Favel A."/>
            <person name="Rosso M.N."/>
            <person name="Martin F."/>
        </authorList>
    </citation>
    <scope>NUCLEOTIDE SEQUENCE [LARGE SCALE GENOMIC DNA]</scope>
    <source>
        <strain evidence="1 2">CIRM-BRFM 2984</strain>
    </source>
</reference>
<dbReference type="EMBL" id="JAWWNJ010000002">
    <property type="protein sequence ID" value="KAK7062464.1"/>
    <property type="molecule type" value="Genomic_DNA"/>
</dbReference>
<dbReference type="SUPFAM" id="SSF52047">
    <property type="entry name" value="RNI-like"/>
    <property type="match status" value="1"/>
</dbReference>
<comment type="caution">
    <text evidence="1">The sequence shown here is derived from an EMBL/GenBank/DDBJ whole genome shotgun (WGS) entry which is preliminary data.</text>
</comment>
<proteinExistence type="predicted"/>
<dbReference type="Proteomes" id="UP001362999">
    <property type="component" value="Unassembled WGS sequence"/>
</dbReference>
<gene>
    <name evidence="1" type="ORF">R3P38DRAFT_2495008</name>
</gene>
<accession>A0AAW0EGI9</accession>
<evidence type="ECO:0000313" key="2">
    <source>
        <dbReference type="Proteomes" id="UP001362999"/>
    </source>
</evidence>
<organism evidence="1 2">
    <name type="scientific">Favolaschia claudopus</name>
    <dbReference type="NCBI Taxonomy" id="2862362"/>
    <lineage>
        <taxon>Eukaryota</taxon>
        <taxon>Fungi</taxon>
        <taxon>Dikarya</taxon>
        <taxon>Basidiomycota</taxon>
        <taxon>Agaricomycotina</taxon>
        <taxon>Agaricomycetes</taxon>
        <taxon>Agaricomycetidae</taxon>
        <taxon>Agaricales</taxon>
        <taxon>Marasmiineae</taxon>
        <taxon>Mycenaceae</taxon>
        <taxon>Favolaschia</taxon>
    </lineage>
</organism>
<protein>
    <submittedName>
        <fullName evidence="1">Tyrosinase central domain-containing protein</fullName>
    </submittedName>
</protein>
<name>A0AAW0EGI9_9AGAR</name>
<sequence length="286" mass="33117">MAEPTLPLELEREIFEHTALMFPQSIPSLLRVARHVYIWIEPLLYRIVRLEDDIGIASALFNAVKTGRPPEFFHAIHHLSVEATNAWLFEDIHSLMKRCIEIRNLACLSSFPNPSLLPILAGMRSLQRMSCSFLDLFGGAQAVDLTHPALQSLTHLDFFDVYSESRDFFDALSLLPALTHLCLGQDYWNVFARGQLSIADWPRLELLLFQWCSSMMSRRKRYQAMKEGHVYDIRLVIGLYTDYWEEWELEARGGLKFWAEADDFVLRKRRGEIEGTVSIGQLHYDP</sequence>
<keyword evidence="2" id="KW-1185">Reference proteome</keyword>